<dbReference type="STRING" id="765911.Thivi_1891"/>
<dbReference type="AlphaFoldDB" id="I3YA41"/>
<dbReference type="KEGG" id="tvi:Thivi_1891"/>
<dbReference type="HOGENOM" id="CLU_1488378_0_0_6"/>
<gene>
    <name evidence="1" type="ordered locus">Thivi_1891</name>
</gene>
<name>I3YA41_THIV6</name>
<accession>I3YA41</accession>
<dbReference type="EMBL" id="CP003154">
    <property type="protein sequence ID" value="AFL73859.1"/>
    <property type="molecule type" value="Genomic_DNA"/>
</dbReference>
<evidence type="ECO:0000313" key="2">
    <source>
        <dbReference type="Proteomes" id="UP000006062"/>
    </source>
</evidence>
<sequence length="181" mass="19438">MSNAESSGSSSSSWSGRDGLIQIEALGLAGGNLGQGRGGAHPMQCIQPHRRVLVVLQGEEVGNWAALDHCLGVDAYPGAVASDIFVHNIESAALRQRGDDRGEDSWIDHRRLQPQGVGENAHAFRVERQTVRVSQQALPESIELALARDIGRQRLDVPDGVFPAQIVVGQLILQVSRPLIA</sequence>
<reference evidence="1 2" key="1">
    <citation type="submission" date="2012-06" db="EMBL/GenBank/DDBJ databases">
        <title>Complete sequence of Thiocystis violascens DSM 198.</title>
        <authorList>
            <consortium name="US DOE Joint Genome Institute"/>
            <person name="Lucas S."/>
            <person name="Han J."/>
            <person name="Lapidus A."/>
            <person name="Cheng J.-F."/>
            <person name="Goodwin L."/>
            <person name="Pitluck S."/>
            <person name="Peters L."/>
            <person name="Ovchinnikova G."/>
            <person name="Teshima H."/>
            <person name="Detter J.C."/>
            <person name="Han C."/>
            <person name="Tapia R."/>
            <person name="Land M."/>
            <person name="Hauser L."/>
            <person name="Kyrpides N."/>
            <person name="Ivanova N."/>
            <person name="Pagani I."/>
            <person name="Vogl K."/>
            <person name="Liu Z."/>
            <person name="Frigaard N.-U."/>
            <person name="Bryant D."/>
            <person name="Woyke T."/>
        </authorList>
    </citation>
    <scope>NUCLEOTIDE SEQUENCE [LARGE SCALE GENOMIC DNA]</scope>
    <source>
        <strain evidence="2">ATCC 17096 / DSM 198 / 6111</strain>
    </source>
</reference>
<keyword evidence="2" id="KW-1185">Reference proteome</keyword>
<dbReference type="Proteomes" id="UP000006062">
    <property type="component" value="Chromosome"/>
</dbReference>
<evidence type="ECO:0000313" key="1">
    <source>
        <dbReference type="EMBL" id="AFL73859.1"/>
    </source>
</evidence>
<protein>
    <submittedName>
        <fullName evidence="1">Uncharacterized protein</fullName>
    </submittedName>
</protein>
<organism evidence="1 2">
    <name type="scientific">Thiocystis violascens (strain ATCC 17096 / DSM 198 / 6111)</name>
    <name type="common">Chromatium violascens</name>
    <dbReference type="NCBI Taxonomy" id="765911"/>
    <lineage>
        <taxon>Bacteria</taxon>
        <taxon>Pseudomonadati</taxon>
        <taxon>Pseudomonadota</taxon>
        <taxon>Gammaproteobacteria</taxon>
        <taxon>Chromatiales</taxon>
        <taxon>Chromatiaceae</taxon>
        <taxon>Thiocystis</taxon>
    </lineage>
</organism>
<proteinExistence type="predicted"/>